<organism evidence="1 2">
    <name type="scientific">Coleofasciculus chthonoplastes PCC 7420</name>
    <dbReference type="NCBI Taxonomy" id="118168"/>
    <lineage>
        <taxon>Bacteria</taxon>
        <taxon>Bacillati</taxon>
        <taxon>Cyanobacteriota</taxon>
        <taxon>Cyanophyceae</taxon>
        <taxon>Coleofasciculales</taxon>
        <taxon>Coleofasciculaceae</taxon>
        <taxon>Coleofasciculus</taxon>
    </lineage>
</organism>
<protein>
    <submittedName>
        <fullName evidence="1">PEP-CTERM putative exosortase interaction domain protein</fullName>
    </submittedName>
</protein>
<dbReference type="STRING" id="118168.MC7420_6964"/>
<evidence type="ECO:0000313" key="1">
    <source>
        <dbReference type="EMBL" id="EDX71878.1"/>
    </source>
</evidence>
<dbReference type="RefSeq" id="WP_006105354.1">
    <property type="nucleotide sequence ID" value="NZ_DS989869.1"/>
</dbReference>
<accession>B4W1T2</accession>
<dbReference type="NCBIfam" id="NF041930">
    <property type="entry name" value="Xrt_dep_XDD3"/>
    <property type="match status" value="1"/>
</dbReference>
<dbReference type="eggNOG" id="ENOG502ZBBC">
    <property type="taxonomic scope" value="Bacteria"/>
</dbReference>
<reference evidence="1 2" key="1">
    <citation type="submission" date="2008-07" db="EMBL/GenBank/DDBJ databases">
        <authorList>
            <person name="Tandeau de Marsac N."/>
            <person name="Ferriera S."/>
            <person name="Johnson J."/>
            <person name="Kravitz S."/>
            <person name="Beeson K."/>
            <person name="Sutton G."/>
            <person name="Rogers Y.-H."/>
            <person name="Friedman R."/>
            <person name="Frazier M."/>
            <person name="Venter J.C."/>
        </authorList>
    </citation>
    <scope>NUCLEOTIDE SEQUENCE [LARGE SCALE GENOMIC DNA]</scope>
    <source>
        <strain evidence="1 2">PCC 7420</strain>
    </source>
</reference>
<name>B4W1T2_9CYAN</name>
<proteinExistence type="predicted"/>
<dbReference type="HOGENOM" id="CLU_077902_0_0_3"/>
<evidence type="ECO:0000313" key="2">
    <source>
        <dbReference type="Proteomes" id="UP000003835"/>
    </source>
</evidence>
<dbReference type="AlphaFoldDB" id="B4W1T2"/>
<dbReference type="InterPro" id="IPR013424">
    <property type="entry name" value="Ice-binding_C"/>
</dbReference>
<sequence>MMGQPANAGQLHNDWNYGIDAFGDGSGGAKYDIKGLAMKETADSIFVAITGGTPLEGNKDTGAVDNNIGLGDLFFNFSGKDFTTAMNDGDLFGIRFAETNDSQVSRTGVYQNVTAMSVTQDNDGYGSLKQYYNHSKFDKINTQGTDLPDKADVYDYLYGSTIAQKPTKNNTPILNVIQSGRFLGDIDLLDGTQLSNAGLDFSHFEANDSHTYGFRFDRALLPRNGGSFVSHLFLECGNDGVALKGDLESVPEPSGLAGIAGIGLTFAGMALRRRQSRG</sequence>
<dbReference type="NCBIfam" id="TIGR02595">
    <property type="entry name" value="PEP_CTERM"/>
    <property type="match status" value="1"/>
</dbReference>
<dbReference type="EMBL" id="DS989869">
    <property type="protein sequence ID" value="EDX71878.1"/>
    <property type="molecule type" value="Genomic_DNA"/>
</dbReference>
<dbReference type="Proteomes" id="UP000003835">
    <property type="component" value="Unassembled WGS sequence"/>
</dbReference>
<keyword evidence="2" id="KW-1185">Reference proteome</keyword>
<gene>
    <name evidence="1" type="ORF">MC7420_6964</name>
</gene>